<dbReference type="EMBL" id="JAPDPJ010000051">
    <property type="protein sequence ID" value="MCW3788351.1"/>
    <property type="molecule type" value="Genomic_DNA"/>
</dbReference>
<dbReference type="AlphaFoldDB" id="A0AAE3M6T4"/>
<comment type="caution">
    <text evidence="3">The sequence shown here is derived from an EMBL/GenBank/DDBJ whole genome shotgun (WGS) entry which is preliminary data.</text>
</comment>
<keyword evidence="1" id="KW-0175">Coiled coil</keyword>
<organism evidence="3 4">
    <name type="scientific">Plebeiibacterium sediminum</name>
    <dbReference type="NCBI Taxonomy" id="2992112"/>
    <lineage>
        <taxon>Bacteria</taxon>
        <taxon>Pseudomonadati</taxon>
        <taxon>Bacteroidota</taxon>
        <taxon>Bacteroidia</taxon>
        <taxon>Marinilabiliales</taxon>
        <taxon>Marinilabiliaceae</taxon>
        <taxon>Plebeiibacterium</taxon>
    </lineage>
</organism>
<name>A0AAE3M6T4_9BACT</name>
<evidence type="ECO:0000256" key="2">
    <source>
        <dbReference type="SAM" id="Phobius"/>
    </source>
</evidence>
<reference evidence="3" key="1">
    <citation type="submission" date="2022-10" db="EMBL/GenBank/DDBJ databases">
        <authorList>
            <person name="Yu W.X."/>
        </authorList>
    </citation>
    <scope>NUCLEOTIDE SEQUENCE</scope>
    <source>
        <strain evidence="3">AAT</strain>
    </source>
</reference>
<protein>
    <submittedName>
        <fullName evidence="3">Uncharacterized protein</fullName>
    </submittedName>
</protein>
<evidence type="ECO:0000313" key="3">
    <source>
        <dbReference type="EMBL" id="MCW3788351.1"/>
    </source>
</evidence>
<gene>
    <name evidence="3" type="ORF">OM075_17920</name>
</gene>
<feature type="transmembrane region" description="Helical" evidence="2">
    <location>
        <begin position="123"/>
        <end position="145"/>
    </location>
</feature>
<evidence type="ECO:0000313" key="4">
    <source>
        <dbReference type="Proteomes" id="UP001209229"/>
    </source>
</evidence>
<keyword evidence="2" id="KW-0472">Membrane</keyword>
<feature type="coiled-coil region" evidence="1">
    <location>
        <begin position="50"/>
        <end position="81"/>
    </location>
</feature>
<keyword evidence="2" id="KW-1133">Transmembrane helix</keyword>
<sequence>MLGEHSPLTKPTSLFMMRNKEYHDFCVSIKDQFGLNINPDDEFFPLVYSLMDSNNKNKETINELKELLTNSLLELKDTNQNLYANQSFLLSKNEALINKIPKEYIRFNSEQSAIAYWKGKFKYYSYLVLATAFLITSSMISYLAFQENSQIHWWIMNSKIETHQGKQYLLLNKVSSLENLKNNGTCIEWNNNQIAVPIDN</sequence>
<accession>A0AAE3M6T4</accession>
<dbReference type="RefSeq" id="WP_301191912.1">
    <property type="nucleotide sequence ID" value="NZ_JAPDPJ010000051.1"/>
</dbReference>
<proteinExistence type="predicted"/>
<evidence type="ECO:0000256" key="1">
    <source>
        <dbReference type="SAM" id="Coils"/>
    </source>
</evidence>
<dbReference type="Proteomes" id="UP001209229">
    <property type="component" value="Unassembled WGS sequence"/>
</dbReference>
<keyword evidence="4" id="KW-1185">Reference proteome</keyword>
<keyword evidence="2" id="KW-0812">Transmembrane</keyword>